<sequence length="166" mass="18439">MQIVGKERVARGFEQHDIARRRDQLALAVIAERIGLHHPVALADFHRAARRDDIIVAVVDNLVGFQQKIAFWHRLGPHPGGWEADRIARVARRAGRAHSFPADPSSRQRSGPEPRHSAMVSATVSAARTFSPKALQSRRTMTPNFAARQAETGGSRARPEAHRNNL</sequence>
<evidence type="ECO:0000256" key="1">
    <source>
        <dbReference type="SAM" id="MobiDB-lite"/>
    </source>
</evidence>
<dbReference type="EMBL" id="LAJY01000015">
    <property type="protein sequence ID" value="KJV11024.1"/>
    <property type="molecule type" value="Genomic_DNA"/>
</dbReference>
<feature type="region of interest" description="Disordered" evidence="1">
    <location>
        <begin position="93"/>
        <end position="166"/>
    </location>
</feature>
<evidence type="ECO:0000313" key="3">
    <source>
        <dbReference type="Proteomes" id="UP000033774"/>
    </source>
</evidence>
<dbReference type="Proteomes" id="UP000033774">
    <property type="component" value="Unassembled WGS sequence"/>
</dbReference>
<keyword evidence="3" id="KW-1185">Reference proteome</keyword>
<feature type="compositionally biased region" description="Basic and acidic residues" evidence="1">
    <location>
        <begin position="157"/>
        <end position="166"/>
    </location>
</feature>
<evidence type="ECO:0000313" key="2">
    <source>
        <dbReference type="EMBL" id="KJV11024.1"/>
    </source>
</evidence>
<reference evidence="2 3" key="1">
    <citation type="submission" date="2015-03" db="EMBL/GenBank/DDBJ databases">
        <title>Draft genome sequence of Elstera litoralis.</title>
        <authorList>
            <person name="Rahalkar M.C."/>
            <person name="Dhakephalkar P.K."/>
            <person name="Pore S.D."/>
            <person name="Arora P."/>
            <person name="Kapse N.G."/>
            <person name="Pandit P.S."/>
        </authorList>
    </citation>
    <scope>NUCLEOTIDE SEQUENCE [LARGE SCALE GENOMIC DNA]</scope>
    <source>
        <strain evidence="2 3">Dia-1</strain>
    </source>
</reference>
<protein>
    <submittedName>
        <fullName evidence="2">Uncharacterized protein</fullName>
    </submittedName>
</protein>
<gene>
    <name evidence="2" type="ORF">VZ95_01045</name>
</gene>
<proteinExistence type="predicted"/>
<name>A0A0F3IZH4_9PROT</name>
<organism evidence="2 3">
    <name type="scientific">Elstera litoralis</name>
    <dbReference type="NCBI Taxonomy" id="552518"/>
    <lineage>
        <taxon>Bacteria</taxon>
        <taxon>Pseudomonadati</taxon>
        <taxon>Pseudomonadota</taxon>
        <taxon>Alphaproteobacteria</taxon>
        <taxon>Rhodospirillales</taxon>
        <taxon>Rhodospirillaceae</taxon>
        <taxon>Elstera</taxon>
    </lineage>
</organism>
<comment type="caution">
    <text evidence="2">The sequence shown here is derived from an EMBL/GenBank/DDBJ whole genome shotgun (WGS) entry which is preliminary data.</text>
</comment>
<dbReference type="AlphaFoldDB" id="A0A0F3IZH4"/>
<accession>A0A0F3IZH4</accession>